<dbReference type="AlphaFoldDB" id="A0A2U3DZ93"/>
<reference evidence="3" key="1">
    <citation type="submission" date="2015-05" db="EMBL/GenBank/DDBJ databases">
        <authorList>
            <person name="Wang D.B."/>
            <person name="Wang M."/>
        </authorList>
    </citation>
    <scope>NUCLEOTIDE SEQUENCE</scope>
    <source>
        <strain evidence="3">36-1</strain>
    </source>
</reference>
<reference evidence="3 4" key="2">
    <citation type="journal article" date="2016" name="Front. Microbiol.">
        <title>Genome and transcriptome sequences reveal the specific parasitism of the nematophagous Purpureocillium lilacinum 36-1.</title>
        <authorList>
            <person name="Xie J."/>
            <person name="Li S."/>
            <person name="Mo C."/>
            <person name="Xiao X."/>
            <person name="Peng D."/>
            <person name="Wang G."/>
            <person name="Xiao Y."/>
        </authorList>
    </citation>
    <scope>NUCLEOTIDE SEQUENCE [LARGE SCALE GENOMIC DNA]</scope>
    <source>
        <strain evidence="3 4">36-1</strain>
    </source>
</reference>
<comment type="caution">
    <text evidence="3">The sequence shown here is derived from an EMBL/GenBank/DDBJ whole genome shotgun (WGS) entry which is preliminary data.</text>
</comment>
<proteinExistence type="predicted"/>
<feature type="region of interest" description="Disordered" evidence="1">
    <location>
        <begin position="1"/>
        <end position="35"/>
    </location>
</feature>
<feature type="compositionally biased region" description="Polar residues" evidence="1">
    <location>
        <begin position="1"/>
        <end position="10"/>
    </location>
</feature>
<reference evidence="2" key="3">
    <citation type="submission" date="2023-11" db="EMBL/GenBank/DDBJ databases">
        <authorList>
            <person name="Beijen E."/>
            <person name="Ohm R.A."/>
        </authorList>
    </citation>
    <scope>NUCLEOTIDE SEQUENCE</scope>
    <source>
        <strain evidence="2">CBS 150709</strain>
    </source>
</reference>
<name>A0A2U3DZ93_PURLI</name>
<evidence type="ECO:0000313" key="2">
    <source>
        <dbReference type="EMBL" id="KAK4088744.1"/>
    </source>
</evidence>
<evidence type="ECO:0000256" key="1">
    <source>
        <dbReference type="SAM" id="MobiDB-lite"/>
    </source>
</evidence>
<keyword evidence="5" id="KW-1185">Reference proteome</keyword>
<organism evidence="3 4">
    <name type="scientific">Purpureocillium lilacinum</name>
    <name type="common">Paecilomyces lilacinus</name>
    <dbReference type="NCBI Taxonomy" id="33203"/>
    <lineage>
        <taxon>Eukaryota</taxon>
        <taxon>Fungi</taxon>
        <taxon>Dikarya</taxon>
        <taxon>Ascomycota</taxon>
        <taxon>Pezizomycotina</taxon>
        <taxon>Sordariomycetes</taxon>
        <taxon>Hypocreomycetidae</taxon>
        <taxon>Hypocreales</taxon>
        <taxon>Ophiocordycipitaceae</taxon>
        <taxon>Purpureocillium</taxon>
    </lineage>
</organism>
<accession>A0A2U3DZ93</accession>
<feature type="region of interest" description="Disordered" evidence="1">
    <location>
        <begin position="130"/>
        <end position="151"/>
    </location>
</feature>
<evidence type="ECO:0000313" key="4">
    <source>
        <dbReference type="Proteomes" id="UP000245956"/>
    </source>
</evidence>
<dbReference type="EMBL" id="LCWV01000018">
    <property type="protein sequence ID" value="PWI67578.1"/>
    <property type="molecule type" value="Genomic_DNA"/>
</dbReference>
<dbReference type="Proteomes" id="UP000245956">
    <property type="component" value="Unassembled WGS sequence"/>
</dbReference>
<protein>
    <submittedName>
        <fullName evidence="3">Uncharacterized protein</fullName>
    </submittedName>
</protein>
<evidence type="ECO:0000313" key="5">
    <source>
        <dbReference type="Proteomes" id="UP001287286"/>
    </source>
</evidence>
<evidence type="ECO:0000313" key="3">
    <source>
        <dbReference type="EMBL" id="PWI67578.1"/>
    </source>
</evidence>
<reference evidence="2 5" key="4">
    <citation type="journal article" date="2024" name="Microbiol. Resour. Announc.">
        <title>Genome annotations for the ascomycete fungi Trichoderma harzianum, Trichoderma aggressivum, and Purpureocillium lilacinum.</title>
        <authorList>
            <person name="Beijen E.P.W."/>
            <person name="Ohm R.A."/>
        </authorList>
    </citation>
    <scope>NUCLEOTIDE SEQUENCE [LARGE SCALE GENOMIC DNA]</scope>
    <source>
        <strain evidence="2 5">CBS 150709</strain>
    </source>
</reference>
<gene>
    <name evidence="3" type="ORF">PCL_02932</name>
    <name evidence="2" type="ORF">Purlil1_6955</name>
</gene>
<dbReference type="Proteomes" id="UP001287286">
    <property type="component" value="Unassembled WGS sequence"/>
</dbReference>
<dbReference type="EMBL" id="JAWRVI010000023">
    <property type="protein sequence ID" value="KAK4088744.1"/>
    <property type="molecule type" value="Genomic_DNA"/>
</dbReference>
<sequence>MRVQAQTSSVGRRKPEFAPPGVRSTPTQRGLRLSRPLSDAARKRVAVAGHTFEVGSPTRDTTQCLVATPVLNAANSTASWYRWEQVSTGCGRYHRASFLEPSHGPAPFGIAHFARQVGWYLYLARQRKPFQQPKPKRCHSAARPTPPPTGD</sequence>